<evidence type="ECO:0000256" key="1">
    <source>
        <dbReference type="SAM" id="SignalP"/>
    </source>
</evidence>
<proteinExistence type="predicted"/>
<feature type="chain" id="PRO_5043607222" evidence="1">
    <location>
        <begin position="28"/>
        <end position="194"/>
    </location>
</feature>
<gene>
    <name evidence="2" type="ORF">LIER_38922</name>
</gene>
<sequence length="194" mass="20795">MASLSRTLLLIGFLSMVMFVLFHDVSARELAETSAQTDSISKDGYGGGYKCKYGKCCKGPHCHGAAEETQATDTTTVAHTEVNGQVENTDTVHEDGYGGGHKCKHGKCCKGPHCHGADDQVENTNTVHEDGYGGGHKCKYGKCCKGPHCHGAADQEVDTNTVHEDGYGGGHKCKYGKCCKGPHCHHESEENNHN</sequence>
<protein>
    <submittedName>
        <fullName evidence="2">Uncharacterized protein</fullName>
    </submittedName>
</protein>
<evidence type="ECO:0000313" key="3">
    <source>
        <dbReference type="Proteomes" id="UP001454036"/>
    </source>
</evidence>
<organism evidence="2 3">
    <name type="scientific">Lithospermum erythrorhizon</name>
    <name type="common">Purple gromwell</name>
    <name type="synonym">Lithospermum officinale var. erythrorhizon</name>
    <dbReference type="NCBI Taxonomy" id="34254"/>
    <lineage>
        <taxon>Eukaryota</taxon>
        <taxon>Viridiplantae</taxon>
        <taxon>Streptophyta</taxon>
        <taxon>Embryophyta</taxon>
        <taxon>Tracheophyta</taxon>
        <taxon>Spermatophyta</taxon>
        <taxon>Magnoliopsida</taxon>
        <taxon>eudicotyledons</taxon>
        <taxon>Gunneridae</taxon>
        <taxon>Pentapetalae</taxon>
        <taxon>asterids</taxon>
        <taxon>lamiids</taxon>
        <taxon>Boraginales</taxon>
        <taxon>Boraginaceae</taxon>
        <taxon>Boraginoideae</taxon>
        <taxon>Lithospermeae</taxon>
        <taxon>Lithospermum</taxon>
    </lineage>
</organism>
<dbReference type="AlphaFoldDB" id="A0AAV3Q6R4"/>
<feature type="signal peptide" evidence="1">
    <location>
        <begin position="1"/>
        <end position="27"/>
    </location>
</feature>
<dbReference type="EMBL" id="BAABME010020212">
    <property type="protein sequence ID" value="GAA0159749.1"/>
    <property type="molecule type" value="Genomic_DNA"/>
</dbReference>
<reference evidence="2 3" key="1">
    <citation type="submission" date="2024-01" db="EMBL/GenBank/DDBJ databases">
        <title>The complete chloroplast genome sequence of Lithospermum erythrorhizon: insights into the phylogenetic relationship among Boraginaceae species and the maternal lineages of purple gromwells.</title>
        <authorList>
            <person name="Okada T."/>
            <person name="Watanabe K."/>
        </authorList>
    </citation>
    <scope>NUCLEOTIDE SEQUENCE [LARGE SCALE GENOMIC DNA]</scope>
</reference>
<keyword evidence="1" id="KW-0732">Signal</keyword>
<evidence type="ECO:0000313" key="2">
    <source>
        <dbReference type="EMBL" id="GAA0159749.1"/>
    </source>
</evidence>
<comment type="caution">
    <text evidence="2">The sequence shown here is derived from an EMBL/GenBank/DDBJ whole genome shotgun (WGS) entry which is preliminary data.</text>
</comment>
<name>A0AAV3Q6R4_LITER</name>
<accession>A0AAV3Q6R4</accession>
<keyword evidence="3" id="KW-1185">Reference proteome</keyword>
<dbReference type="Proteomes" id="UP001454036">
    <property type="component" value="Unassembled WGS sequence"/>
</dbReference>